<evidence type="ECO:0000256" key="11">
    <source>
        <dbReference type="ARBA" id="ARBA00023288"/>
    </source>
</evidence>
<evidence type="ECO:0000259" key="17">
    <source>
        <dbReference type="Pfam" id="PF19292"/>
    </source>
</evidence>
<comment type="similarity">
    <text evidence="4 13">Belongs to the phosphorylase b kinase regulatory chain family.</text>
</comment>
<dbReference type="Gene3D" id="1.50.10.10">
    <property type="match status" value="1"/>
</dbReference>
<dbReference type="GO" id="GO:0005886">
    <property type="term" value="C:plasma membrane"/>
    <property type="evidence" value="ECO:0007669"/>
    <property type="project" value="UniProtKB-SubCell"/>
</dbReference>
<evidence type="ECO:0000256" key="8">
    <source>
        <dbReference type="ARBA" id="ARBA00022860"/>
    </source>
</evidence>
<dbReference type="GO" id="GO:0005516">
    <property type="term" value="F:calmodulin binding"/>
    <property type="evidence" value="ECO:0007669"/>
    <property type="project" value="UniProtKB-KW"/>
</dbReference>
<evidence type="ECO:0000256" key="10">
    <source>
        <dbReference type="ARBA" id="ARBA00023277"/>
    </source>
</evidence>
<evidence type="ECO:0000256" key="13">
    <source>
        <dbReference type="RuleBase" id="RU364123"/>
    </source>
</evidence>
<evidence type="ECO:0000256" key="2">
    <source>
        <dbReference type="ARBA" id="ARBA00004342"/>
    </source>
</evidence>
<feature type="domain" description="Phosphorylase b kinase regulatory subunit alpha/beta C-terminal" evidence="17">
    <location>
        <begin position="1097"/>
        <end position="1286"/>
    </location>
</feature>
<evidence type="ECO:0000256" key="5">
    <source>
        <dbReference type="ARBA" id="ARBA00022475"/>
    </source>
</evidence>
<evidence type="ECO:0000256" key="3">
    <source>
        <dbReference type="ARBA" id="ARBA00005131"/>
    </source>
</evidence>
<feature type="compositionally biased region" description="Basic and acidic residues" evidence="14">
    <location>
        <begin position="873"/>
        <end position="901"/>
    </location>
</feature>
<organism evidence="18 19">
    <name type="scientific">Brassicogethes aeneus</name>
    <name type="common">Rape pollen beetle</name>
    <name type="synonym">Meligethes aeneus</name>
    <dbReference type="NCBI Taxonomy" id="1431903"/>
    <lineage>
        <taxon>Eukaryota</taxon>
        <taxon>Metazoa</taxon>
        <taxon>Ecdysozoa</taxon>
        <taxon>Arthropoda</taxon>
        <taxon>Hexapoda</taxon>
        <taxon>Insecta</taxon>
        <taxon>Pterygota</taxon>
        <taxon>Neoptera</taxon>
        <taxon>Endopterygota</taxon>
        <taxon>Coleoptera</taxon>
        <taxon>Polyphaga</taxon>
        <taxon>Cucujiformia</taxon>
        <taxon>Nitidulidae</taxon>
        <taxon>Meligethinae</taxon>
        <taxon>Brassicogethes</taxon>
    </lineage>
</organism>
<evidence type="ECO:0000256" key="9">
    <source>
        <dbReference type="ARBA" id="ARBA00023136"/>
    </source>
</evidence>
<dbReference type="GO" id="GO:0005964">
    <property type="term" value="C:phosphorylase kinase complex"/>
    <property type="evidence" value="ECO:0007669"/>
    <property type="project" value="TreeGrafter"/>
</dbReference>
<sequence length="1358" mass="153392">MTTLKTTFLLLTFFVLIASIKSDFTDDVKSAAKVVKDGVHCGLHTIKSWVQDHHHEPGTDPCHKISSFVWPNYRQIIKMRSRSNSGVRLDYYQRMVHKIIMAHQNPVTGLFPLSPEKNHAWIRDNVYCILAVWSLSMSYKKMADQDEDRAKTYELEQSCVKLMRGLLMAMMQQKDKVERFKLTQNPLDSLHAKYSSETGQSVVGDNEWGHLQIDAVSLYLLILAQMTASGLQIVFNLDEVAFVQNLVFYIECAYCTPDYGIWERGDKTNHGLPELNASSIGMAKAALEAMNELDLFGARGGPYSIIHVLADEAQKCQAVLQSMLPRESNSKEIDSGLLSVISFPAFAVDDPDLIEYTRNTIINKLQGRYGCRRFLRDGYKTPKEDPRRLYYEPWELRMFENIECEWPLFFCYLILDNCFRGNKDLAAEYNSQLEEIMVRTDDGLRLVPELYSVPAALVPQEYKDPGTQDRVALGQCPFMWAQSLYIVGKLLQEGFLAPGELDPLNRRLCAEKKPDVVVQVVILAEDDEIKRKLAEHDIVVQTIADVAPIEYEIGQKQMNSKCNRVILGRNKKLGLSGRKSRDVGILSTSKLYSLGDKIFAFTPQFTDMVRNYIASDYELMIDICKSEINFLKSSWQNMLGRPVVTVLCRRLHLGISIILIGHNFDLDRYYTSHDMSLLADKVVMHLAFLAMTWRNMLGRPTITLVASRDQLGFLLSEHPVKSIKINHVCPLLEQGKLPLAMITTMKKLKSGYINGTRVTLGNLNDFLNTSCIANLSFLGCHEDGLPDKLNPQVHQYLEEHLLKSISNKSSLLMPTGSRPRQRNLRRRMSVRGAVKKTRSINVDSETLGMESNASLERRGSMWFGSWQDTLDSPHHRDYLRSPSPEERKRKKEDVLSPEKPKVPAISVSRHKANSETQYADTEVEELFAMLRETESLDEQGDILQYLVDSKGLEYNTGMLEYGKVVTVRDLLKGLYEKACQQKMWGLVRHTAGMLGKRVEDLAKSVTDLLVRQKQITVGMPPNNEHTITAPLPESDLRMLIHEAYGEDDSTAMLTQELLVYLAMFIRTEPQLFLEMLRLRVGLIIQVMATELSRTLICDGDEASEHLLNLSPFEMKNLLHHIISGKEFAISSVGRGNFSIVSNKSSRISKRSHISLGDAAAADDLHEPDRQGQWLRRRRLDGALNRVPRDFYPRVWGVLERCQGISIAGKVLPQTLTQEMTPGELKFALAVETVLNTIPQPEYRQLIVEGLMVLTLVSEYNVSPTLGGLIEVEALVHAANDLFLENQIKNNGDATLCCAKSKDYREGNGLLCGGAASVCQHFYDSAPSGAYGTMTYMTRAVAVTLDCLPKHGELDCTIS</sequence>
<keyword evidence="5 13" id="KW-1003">Cell membrane</keyword>
<feature type="region of interest" description="Disordered" evidence="14">
    <location>
        <begin position="873"/>
        <end position="902"/>
    </location>
</feature>
<evidence type="ECO:0000256" key="6">
    <source>
        <dbReference type="ARBA" id="ARBA00022553"/>
    </source>
</evidence>
<evidence type="ECO:0000256" key="7">
    <source>
        <dbReference type="ARBA" id="ARBA00022600"/>
    </source>
</evidence>
<dbReference type="InterPro" id="IPR008734">
    <property type="entry name" value="PHK_A/B_su"/>
</dbReference>
<dbReference type="PANTHER" id="PTHR10749:SF7">
    <property type="entry name" value="PHOSPHORYLASE B KINASE REGULATORY SUBUNIT ALPHA-RELATED"/>
    <property type="match status" value="1"/>
</dbReference>
<keyword evidence="11 13" id="KW-0449">Lipoprotein</keyword>
<protein>
    <recommendedName>
        <fullName evidence="13">Phosphorylase b kinase regulatory subunit</fullName>
    </recommendedName>
</protein>
<keyword evidence="6" id="KW-0597">Phosphoprotein</keyword>
<dbReference type="FunFam" id="1.50.10.10:FF:000004">
    <property type="entry name" value="Phosphorylase b kinase regulatory subunit"/>
    <property type="match status" value="1"/>
</dbReference>
<evidence type="ECO:0000256" key="1">
    <source>
        <dbReference type="ARBA" id="ARBA00002837"/>
    </source>
</evidence>
<feature type="domain" description="GH15-like" evidence="16">
    <location>
        <begin position="86"/>
        <end position="1081"/>
    </location>
</feature>
<dbReference type="GO" id="GO:0005977">
    <property type="term" value="P:glycogen metabolic process"/>
    <property type="evidence" value="ECO:0007669"/>
    <property type="project" value="UniProtKB-KW"/>
</dbReference>
<evidence type="ECO:0000256" key="4">
    <source>
        <dbReference type="ARBA" id="ARBA00007128"/>
    </source>
</evidence>
<dbReference type="EMBL" id="OV121138">
    <property type="protein sequence ID" value="CAH0561391.1"/>
    <property type="molecule type" value="Genomic_DNA"/>
</dbReference>
<keyword evidence="19" id="KW-1185">Reference proteome</keyword>
<dbReference type="InterPro" id="IPR012341">
    <property type="entry name" value="6hp_glycosidase-like_sf"/>
</dbReference>
<dbReference type="Pfam" id="PF00723">
    <property type="entry name" value="Glyco_hydro_15"/>
    <property type="match status" value="1"/>
</dbReference>
<evidence type="ECO:0000256" key="15">
    <source>
        <dbReference type="SAM" id="SignalP"/>
    </source>
</evidence>
<dbReference type="Proteomes" id="UP001154078">
    <property type="component" value="Chromosome 7"/>
</dbReference>
<keyword evidence="9 13" id="KW-0472">Membrane</keyword>
<dbReference type="PANTHER" id="PTHR10749">
    <property type="entry name" value="PHOSPHORYLASE B KINASE REGULATORY SUBUNIT"/>
    <property type="match status" value="1"/>
</dbReference>
<name>A0A9P0BEN3_BRAAE</name>
<dbReference type="InterPro" id="IPR045583">
    <property type="entry name" value="KPBA/B_C"/>
</dbReference>
<dbReference type="Pfam" id="PF19292">
    <property type="entry name" value="KPBB_C"/>
    <property type="match status" value="1"/>
</dbReference>
<comment type="subcellular location">
    <subcellularLocation>
        <location evidence="2 13">Cell membrane</location>
        <topology evidence="2 13">Lipid-anchor</topology>
        <orientation evidence="2 13">Cytoplasmic side</orientation>
    </subcellularLocation>
</comment>
<gene>
    <name evidence="18" type="ORF">MELIAE_LOCUS10930</name>
</gene>
<feature type="signal peptide" evidence="15">
    <location>
        <begin position="1"/>
        <end position="22"/>
    </location>
</feature>
<reference evidence="18" key="1">
    <citation type="submission" date="2021-12" db="EMBL/GenBank/DDBJ databases">
        <authorList>
            <person name="King R."/>
        </authorList>
    </citation>
    <scope>NUCLEOTIDE SEQUENCE</scope>
</reference>
<evidence type="ECO:0000259" key="16">
    <source>
        <dbReference type="Pfam" id="PF00723"/>
    </source>
</evidence>
<keyword evidence="15" id="KW-0732">Signal</keyword>
<feature type="chain" id="PRO_5040291477" description="Phosphorylase b kinase regulatory subunit" evidence="15">
    <location>
        <begin position="23"/>
        <end position="1358"/>
    </location>
</feature>
<keyword evidence="12 13" id="KW-0636">Prenylation</keyword>
<proteinExistence type="inferred from homology"/>
<dbReference type="SUPFAM" id="SSF48208">
    <property type="entry name" value="Six-hairpin glycosidases"/>
    <property type="match status" value="1"/>
</dbReference>
<accession>A0A9P0BEN3</accession>
<comment type="function">
    <text evidence="1">Phosphorylase b kinase catalyzes the phosphorylation of serine in certain substrates, including troponin I. The alpha chain may bind calmodulin.</text>
</comment>
<evidence type="ECO:0000256" key="12">
    <source>
        <dbReference type="ARBA" id="ARBA00023289"/>
    </source>
</evidence>
<evidence type="ECO:0000313" key="18">
    <source>
        <dbReference type="EMBL" id="CAH0561391.1"/>
    </source>
</evidence>
<evidence type="ECO:0000256" key="14">
    <source>
        <dbReference type="SAM" id="MobiDB-lite"/>
    </source>
</evidence>
<dbReference type="InterPro" id="IPR008928">
    <property type="entry name" value="6-hairpin_glycosidase_sf"/>
</dbReference>
<comment type="pathway">
    <text evidence="3 13">Glycan biosynthesis; glycogen metabolism.</text>
</comment>
<dbReference type="OrthoDB" id="5971574at2759"/>
<dbReference type="InterPro" id="IPR011613">
    <property type="entry name" value="GH15-like"/>
</dbReference>
<keyword evidence="7 13" id="KW-0321">Glycogen metabolism</keyword>
<keyword evidence="10 13" id="KW-0119">Carbohydrate metabolism</keyword>
<keyword evidence="8 13" id="KW-0112">Calmodulin-binding</keyword>
<evidence type="ECO:0000313" key="19">
    <source>
        <dbReference type="Proteomes" id="UP001154078"/>
    </source>
</evidence>